<sequence>MHSVEEIEPILQKTTVIESYTVHDEETGKPKVIQKETKVWFWTSDSFVWSLATLVLLFMTFTALEYILIRLNLPSINPEDRDDIKFPRNLQDLRRLNDILSVYMDQHFANVYITFFITYVYLQSFSIPGSMWLSILSGALFNFWIALITVSLCSAIGASIAYIISGSLGSVAIMKLVGHRLDQWNRQLVQHKQHMFNYMIVLRISPLPPNWTVNLGSPHFGVPLTSFFWGTFVGVAPPSFIHVQAGAALDRLSSSDKLELLTPTNVACLMAVALVALLPVFIRRRLAVA</sequence>
<evidence type="ECO:0000259" key="7">
    <source>
        <dbReference type="Pfam" id="PF09335"/>
    </source>
</evidence>
<evidence type="ECO:0000256" key="1">
    <source>
        <dbReference type="ARBA" id="ARBA00004141"/>
    </source>
</evidence>
<dbReference type="InterPro" id="IPR032816">
    <property type="entry name" value="VTT_dom"/>
</dbReference>
<dbReference type="OrthoDB" id="3364966at2759"/>
<dbReference type="AlphaFoldDB" id="A0A1C7N6C5"/>
<keyword evidence="2 6" id="KW-0812">Transmembrane</keyword>
<evidence type="ECO:0000256" key="2">
    <source>
        <dbReference type="ARBA" id="ARBA00022692"/>
    </source>
</evidence>
<dbReference type="GO" id="GO:0000045">
    <property type="term" value="P:autophagosome assembly"/>
    <property type="evidence" value="ECO:0007669"/>
    <property type="project" value="TreeGrafter"/>
</dbReference>
<keyword evidence="4 6" id="KW-0472">Membrane</keyword>
<dbReference type="PANTHER" id="PTHR43220:SF18">
    <property type="entry name" value="TRANSMEMBRANE PROTEIN 41B"/>
    <property type="match status" value="1"/>
</dbReference>
<dbReference type="Pfam" id="PF09335">
    <property type="entry name" value="VTT_dom"/>
    <property type="match status" value="1"/>
</dbReference>
<evidence type="ECO:0000313" key="8">
    <source>
        <dbReference type="EMBL" id="OBZ84693.1"/>
    </source>
</evidence>
<keyword evidence="9" id="KW-1185">Reference proteome</keyword>
<evidence type="ECO:0000256" key="5">
    <source>
        <dbReference type="ARBA" id="ARBA00025797"/>
    </source>
</evidence>
<comment type="subcellular location">
    <subcellularLocation>
        <location evidence="1">Membrane</location>
        <topology evidence="1">Multi-pass membrane protein</topology>
    </subcellularLocation>
</comment>
<feature type="transmembrane region" description="Helical" evidence="6">
    <location>
        <begin position="260"/>
        <end position="282"/>
    </location>
</feature>
<keyword evidence="3 6" id="KW-1133">Transmembrane helix</keyword>
<evidence type="ECO:0000313" key="9">
    <source>
        <dbReference type="Proteomes" id="UP000093000"/>
    </source>
</evidence>
<comment type="similarity">
    <text evidence="5">Belongs to the TMEM41 family.</text>
</comment>
<dbReference type="EMBL" id="LUGH01000480">
    <property type="protein sequence ID" value="OBZ84693.1"/>
    <property type="molecule type" value="Genomic_DNA"/>
</dbReference>
<evidence type="ECO:0000256" key="4">
    <source>
        <dbReference type="ARBA" id="ARBA00023136"/>
    </source>
</evidence>
<comment type="caution">
    <text evidence="8">The sequence shown here is derived from an EMBL/GenBank/DDBJ whole genome shotgun (WGS) entry which is preliminary data.</text>
</comment>
<protein>
    <submittedName>
        <fullName evidence="8">Transmembrane protein 41</fullName>
    </submittedName>
</protein>
<dbReference type="InterPro" id="IPR045014">
    <property type="entry name" value="TM41A/B"/>
</dbReference>
<proteinExistence type="inferred from homology"/>
<dbReference type="InParanoid" id="A0A1C7N6C5"/>
<evidence type="ECO:0000256" key="6">
    <source>
        <dbReference type="SAM" id="Phobius"/>
    </source>
</evidence>
<gene>
    <name evidence="8" type="primary">tag-175</name>
    <name evidence="8" type="ORF">A0J61_07253</name>
</gene>
<accession>A0A1C7N6C5</accession>
<evidence type="ECO:0000256" key="3">
    <source>
        <dbReference type="ARBA" id="ARBA00022989"/>
    </source>
</evidence>
<feature type="domain" description="VTT" evidence="7">
    <location>
        <begin position="127"/>
        <end position="247"/>
    </location>
</feature>
<dbReference type="Proteomes" id="UP000093000">
    <property type="component" value="Unassembled WGS sequence"/>
</dbReference>
<name>A0A1C7N6C5_9FUNG</name>
<dbReference type="PANTHER" id="PTHR43220">
    <property type="match status" value="1"/>
</dbReference>
<reference evidence="8 9" key="1">
    <citation type="submission" date="2016-03" db="EMBL/GenBank/DDBJ databases">
        <title>Choanephora cucurbitarum.</title>
        <authorList>
            <person name="Min B."/>
            <person name="Park H."/>
            <person name="Park J.-H."/>
            <person name="Shin H.-D."/>
            <person name="Choi I.-G."/>
        </authorList>
    </citation>
    <scope>NUCLEOTIDE SEQUENCE [LARGE SCALE GENOMIC DNA]</scope>
    <source>
        <strain evidence="8 9">KUS-F28377</strain>
    </source>
</reference>
<feature type="transmembrane region" description="Helical" evidence="6">
    <location>
        <begin position="141"/>
        <end position="164"/>
    </location>
</feature>
<dbReference type="GO" id="GO:0005789">
    <property type="term" value="C:endoplasmic reticulum membrane"/>
    <property type="evidence" value="ECO:0007669"/>
    <property type="project" value="TreeGrafter"/>
</dbReference>
<dbReference type="STRING" id="101091.A0A1C7N6C5"/>
<feature type="transmembrane region" description="Helical" evidence="6">
    <location>
        <begin position="111"/>
        <end position="135"/>
    </location>
</feature>
<organism evidence="8 9">
    <name type="scientific">Choanephora cucurbitarum</name>
    <dbReference type="NCBI Taxonomy" id="101091"/>
    <lineage>
        <taxon>Eukaryota</taxon>
        <taxon>Fungi</taxon>
        <taxon>Fungi incertae sedis</taxon>
        <taxon>Mucoromycota</taxon>
        <taxon>Mucoromycotina</taxon>
        <taxon>Mucoromycetes</taxon>
        <taxon>Mucorales</taxon>
        <taxon>Mucorineae</taxon>
        <taxon>Choanephoraceae</taxon>
        <taxon>Choanephoroideae</taxon>
        <taxon>Choanephora</taxon>
    </lineage>
</organism>
<feature type="transmembrane region" description="Helical" evidence="6">
    <location>
        <begin position="47"/>
        <end position="69"/>
    </location>
</feature>
<feature type="transmembrane region" description="Helical" evidence="6">
    <location>
        <begin position="220"/>
        <end position="240"/>
    </location>
</feature>